<dbReference type="HAMAP" id="MF_00437">
    <property type="entry name" value="Ycf4"/>
    <property type="match status" value="1"/>
</dbReference>
<reference evidence="11" key="1">
    <citation type="journal article" date="2020" name="J. Exp. Bot.">
        <title>Zygnema circumcarinatum UTEX 1559 chloroplast and mitochondrial genomes provide insight into land plant evolution.</title>
        <authorList>
            <person name="Orton L.M."/>
            <person name="Fitzek E."/>
            <person name="Feng X."/>
            <person name="Grayburn W.S."/>
            <person name="Mower J.P."/>
            <person name="Liu K."/>
            <person name="Zhang C."/>
            <person name="Duvall M.R."/>
            <person name="Yin Y."/>
        </authorList>
    </citation>
    <scope>NUCLEOTIDE SEQUENCE</scope>
    <source>
        <strain evidence="11">UTEX 1559 mating type +</strain>
    </source>
</reference>
<evidence type="ECO:0000256" key="8">
    <source>
        <dbReference type="ARBA" id="ARBA00023136"/>
    </source>
</evidence>
<keyword evidence="7 10" id="KW-0793">Thylakoid</keyword>
<evidence type="ECO:0000256" key="4">
    <source>
        <dbReference type="ARBA" id="ARBA00022531"/>
    </source>
</evidence>
<evidence type="ECO:0000256" key="6">
    <source>
        <dbReference type="ARBA" id="ARBA00022989"/>
    </source>
</evidence>
<dbReference type="InterPro" id="IPR003359">
    <property type="entry name" value="PSI_Ycf4_assembly"/>
</dbReference>
<proteinExistence type="inferred from homology"/>
<feature type="transmembrane region" description="Helical" evidence="10">
    <location>
        <begin position="65"/>
        <end position="91"/>
    </location>
</feature>
<accession>A0A6N0GXD0</accession>
<dbReference type="EMBL" id="MT040697">
    <property type="protein sequence ID" value="QKQ14626.1"/>
    <property type="molecule type" value="Genomic_DNA"/>
</dbReference>
<dbReference type="PANTHER" id="PTHR33288">
    <property type="match status" value="1"/>
</dbReference>
<evidence type="ECO:0000256" key="9">
    <source>
        <dbReference type="ARBA" id="ARBA00046286"/>
    </source>
</evidence>
<gene>
    <name evidence="10 11" type="primary">ycf4</name>
</gene>
<keyword evidence="4 10" id="KW-0602">Photosynthesis</keyword>
<dbReference type="PANTHER" id="PTHR33288:SF4">
    <property type="entry name" value="PHOTOSYSTEM I ASSEMBLY PROTEIN YCF4"/>
    <property type="match status" value="1"/>
</dbReference>
<dbReference type="GO" id="GO:0015979">
    <property type="term" value="P:photosynthesis"/>
    <property type="evidence" value="ECO:0007669"/>
    <property type="project" value="UniProtKB-UniRule"/>
</dbReference>
<evidence type="ECO:0000256" key="2">
    <source>
        <dbReference type="ARBA" id="ARBA00008198"/>
    </source>
</evidence>
<keyword evidence="6 10" id="KW-1133">Transmembrane helix</keyword>
<evidence type="ECO:0000256" key="10">
    <source>
        <dbReference type="HAMAP-Rule" id="MF_00437"/>
    </source>
</evidence>
<dbReference type="GO" id="GO:0055035">
    <property type="term" value="C:plastid thylakoid membrane"/>
    <property type="evidence" value="ECO:0007669"/>
    <property type="project" value="UniProtKB-SubCell"/>
</dbReference>
<geneLocation type="plastid" evidence="11"/>
<name>A0A6N0GXD0_ZYGCR</name>
<comment type="similarity">
    <text evidence="2 10">Belongs to the Ycf4 family.</text>
</comment>
<dbReference type="GO" id="GO:0009522">
    <property type="term" value="C:photosystem I"/>
    <property type="evidence" value="ECO:0007669"/>
    <property type="project" value="InterPro"/>
</dbReference>
<evidence type="ECO:0000313" key="11">
    <source>
        <dbReference type="EMBL" id="QKQ14626.1"/>
    </source>
</evidence>
<keyword evidence="8 10" id="KW-0472">Membrane</keyword>
<comment type="function">
    <text evidence="1 10">Seems to be required for the assembly of the photosystem I complex.</text>
</comment>
<dbReference type="AlphaFoldDB" id="A0A6N0GXD0"/>
<evidence type="ECO:0000256" key="7">
    <source>
        <dbReference type="ARBA" id="ARBA00023078"/>
    </source>
</evidence>
<organism evidence="11">
    <name type="scientific">Zygnema circumcarinatum</name>
    <name type="common">Green alga</name>
    <dbReference type="NCBI Taxonomy" id="35869"/>
    <lineage>
        <taxon>Eukaryota</taxon>
        <taxon>Viridiplantae</taxon>
        <taxon>Streptophyta</taxon>
        <taxon>Zygnematophyceae</taxon>
        <taxon>Zygnematophycidae</taxon>
        <taxon>Zygnematales</taxon>
        <taxon>Zygnemataceae</taxon>
        <taxon>Zygnema</taxon>
    </lineage>
</organism>
<sequence length="187" mass="20938">MNTHSDSLRIDLVKGSRRISNLGWAFVLLLGTSGFLLTGLTSYFGKNLLPLFSSSTATIILFAPQGLVMCFYGIAGLFLSTYLWCTIIWNVGSGYNEFDRREGIITIFRWGFPGNNRRIRIRCLIQNVKAVRIETTSGVLSRNDVCLVLKDKQKLVFNQLGDALTLQEIEEKAVQLAQFLQVPVEGV</sequence>
<evidence type="ECO:0000256" key="5">
    <source>
        <dbReference type="ARBA" id="ARBA00022692"/>
    </source>
</evidence>
<comment type="subcellular location">
    <subcellularLocation>
        <location evidence="10">Cellular thylakoid membrane</location>
        <topology evidence="10">Multi-pass membrane protein</topology>
    </subcellularLocation>
    <subcellularLocation>
        <location evidence="9">Plastid thylakoid membrane</location>
        <topology evidence="9">Multi-pass membrane protein</topology>
    </subcellularLocation>
</comment>
<protein>
    <recommendedName>
        <fullName evidence="3 10">Photosystem I assembly protein Ycf4</fullName>
    </recommendedName>
</protein>
<dbReference type="Pfam" id="PF02392">
    <property type="entry name" value="Ycf4"/>
    <property type="match status" value="1"/>
</dbReference>
<feature type="transmembrane region" description="Helical" evidence="10">
    <location>
        <begin position="21"/>
        <end position="45"/>
    </location>
</feature>
<evidence type="ECO:0000256" key="3">
    <source>
        <dbReference type="ARBA" id="ARBA00015395"/>
    </source>
</evidence>
<keyword evidence="5 10" id="KW-0812">Transmembrane</keyword>
<keyword evidence="11" id="KW-0934">Plastid</keyword>
<evidence type="ECO:0000256" key="1">
    <source>
        <dbReference type="ARBA" id="ARBA00002862"/>
    </source>
</evidence>